<evidence type="ECO:0000313" key="3">
    <source>
        <dbReference type="Proteomes" id="UP000799767"/>
    </source>
</evidence>
<keyword evidence="3" id="KW-1185">Reference proteome</keyword>
<feature type="region of interest" description="Disordered" evidence="1">
    <location>
        <begin position="78"/>
        <end position="110"/>
    </location>
</feature>
<name>A0A6A6PRF1_9PEZI</name>
<evidence type="ECO:0000313" key="2">
    <source>
        <dbReference type="EMBL" id="KAF2482690.1"/>
    </source>
</evidence>
<organism evidence="2 3">
    <name type="scientific">Neohortaea acidophila</name>
    <dbReference type="NCBI Taxonomy" id="245834"/>
    <lineage>
        <taxon>Eukaryota</taxon>
        <taxon>Fungi</taxon>
        <taxon>Dikarya</taxon>
        <taxon>Ascomycota</taxon>
        <taxon>Pezizomycotina</taxon>
        <taxon>Dothideomycetes</taxon>
        <taxon>Dothideomycetidae</taxon>
        <taxon>Mycosphaerellales</taxon>
        <taxon>Teratosphaeriaceae</taxon>
        <taxon>Neohortaea</taxon>
    </lineage>
</organism>
<sequence length="543" mass="60066">MPKKRTYNFKPLQGSSSKPFAAQHGHEPTSTVNERLSELRKVEAKDAEAKKRQLAESVAQRSVPPAVRDILGFLASAPPKPKANLRMRERERRRTPGPAPPKSWLAGGGCRQSLRLHQKADAAGRRRSMPLLRFARLAGLEDDAVDERPSTLSHLALKSLAEAWDLLEPADHALLVDVPLRLRLRLISYVGGMGSTIDASTLQILLQGSDPVTCLDLAGLLGQRNLSVRRLSKLLESMQLPSAAEDTKDAIVESWDIAESFQSALTLGLPTARFANLTHLCLSHPNPTVSWRDLLHLSKSIPQITHLSLAYWPRPTLTPNLSTTIVASQHSPDVTAGGSHYYSNLDDDLSEPTSLLRQLSTHLLCLQWLDVEGCEDWAPALGRLASSSDDVQVVFAGDDEWSTSTRHTPTPCVFTSNWKNLHYVRCTQGWVPTLAGISGQAERTRGSGIIDMVIVQDVMKYLGDIAADNNVLAGGIDAGSSYPTNWDTQLDTEKKRARIWLERECRLTYACMQIHTARRARGLKGVEMDLGWIRRHSPPKINR</sequence>
<accession>A0A6A6PRF1</accession>
<dbReference type="EMBL" id="MU001636">
    <property type="protein sequence ID" value="KAF2482690.1"/>
    <property type="molecule type" value="Genomic_DNA"/>
</dbReference>
<dbReference type="RefSeq" id="XP_033589260.1">
    <property type="nucleotide sequence ID" value="XM_033738112.1"/>
</dbReference>
<proteinExistence type="predicted"/>
<feature type="region of interest" description="Disordered" evidence="1">
    <location>
        <begin position="1"/>
        <end position="33"/>
    </location>
</feature>
<dbReference type="OrthoDB" id="193467at2759"/>
<dbReference type="Proteomes" id="UP000799767">
    <property type="component" value="Unassembled WGS sequence"/>
</dbReference>
<gene>
    <name evidence="2" type="ORF">BDY17DRAFT_346736</name>
</gene>
<dbReference type="AlphaFoldDB" id="A0A6A6PRF1"/>
<dbReference type="GeneID" id="54479114"/>
<evidence type="ECO:0000256" key="1">
    <source>
        <dbReference type="SAM" id="MobiDB-lite"/>
    </source>
</evidence>
<protein>
    <submittedName>
        <fullName evidence="2">Uncharacterized protein</fullName>
    </submittedName>
</protein>
<reference evidence="2" key="1">
    <citation type="journal article" date="2020" name="Stud. Mycol.">
        <title>101 Dothideomycetes genomes: a test case for predicting lifestyles and emergence of pathogens.</title>
        <authorList>
            <person name="Haridas S."/>
            <person name="Albert R."/>
            <person name="Binder M."/>
            <person name="Bloem J."/>
            <person name="Labutti K."/>
            <person name="Salamov A."/>
            <person name="Andreopoulos B."/>
            <person name="Baker S."/>
            <person name="Barry K."/>
            <person name="Bills G."/>
            <person name="Bluhm B."/>
            <person name="Cannon C."/>
            <person name="Castanera R."/>
            <person name="Culley D."/>
            <person name="Daum C."/>
            <person name="Ezra D."/>
            <person name="Gonzalez J."/>
            <person name="Henrissat B."/>
            <person name="Kuo A."/>
            <person name="Liang C."/>
            <person name="Lipzen A."/>
            <person name="Lutzoni F."/>
            <person name="Magnuson J."/>
            <person name="Mondo S."/>
            <person name="Nolan M."/>
            <person name="Ohm R."/>
            <person name="Pangilinan J."/>
            <person name="Park H.-J."/>
            <person name="Ramirez L."/>
            <person name="Alfaro M."/>
            <person name="Sun H."/>
            <person name="Tritt A."/>
            <person name="Yoshinaga Y."/>
            <person name="Zwiers L.-H."/>
            <person name="Turgeon B."/>
            <person name="Goodwin S."/>
            <person name="Spatafora J."/>
            <person name="Crous P."/>
            <person name="Grigoriev I."/>
        </authorList>
    </citation>
    <scope>NUCLEOTIDE SEQUENCE</scope>
    <source>
        <strain evidence="2">CBS 113389</strain>
    </source>
</reference>